<keyword evidence="2" id="KW-0808">Transferase</keyword>
<dbReference type="InterPro" id="IPR000182">
    <property type="entry name" value="GNAT_dom"/>
</dbReference>
<dbReference type="Gene3D" id="3.40.630.30">
    <property type="match status" value="1"/>
</dbReference>
<dbReference type="InterPro" id="IPR016181">
    <property type="entry name" value="Acyl_CoA_acyltransferase"/>
</dbReference>
<dbReference type="EMBL" id="RBZM01000004">
    <property type="protein sequence ID" value="RKP55564.1"/>
    <property type="molecule type" value="Genomic_DNA"/>
</dbReference>
<dbReference type="GO" id="GO:0016747">
    <property type="term" value="F:acyltransferase activity, transferring groups other than amino-acyl groups"/>
    <property type="evidence" value="ECO:0007669"/>
    <property type="project" value="InterPro"/>
</dbReference>
<evidence type="ECO:0000259" key="1">
    <source>
        <dbReference type="PROSITE" id="PS51186"/>
    </source>
</evidence>
<organism evidence="2 3">
    <name type="scientific">Cohnella endophytica</name>
    <dbReference type="NCBI Taxonomy" id="2419778"/>
    <lineage>
        <taxon>Bacteria</taxon>
        <taxon>Bacillati</taxon>
        <taxon>Bacillota</taxon>
        <taxon>Bacilli</taxon>
        <taxon>Bacillales</taxon>
        <taxon>Paenibacillaceae</taxon>
        <taxon>Cohnella</taxon>
    </lineage>
</organism>
<dbReference type="PROSITE" id="PS51186">
    <property type="entry name" value="GNAT"/>
    <property type="match status" value="1"/>
</dbReference>
<proteinExistence type="predicted"/>
<sequence length="192" mass="22635">MLDKSLPYLNIIMKRKAGMSIPYSLLPNEFSFTLYRDGDEVKWAEIETSVGEFQYVDEAINYFRNEYLTYPDEIRERVIFIKDSAGQYIATITAWWNYTQDRRNPSIHWLAVKPEYQGLGLSKPLVYKCLEVLLKTEGDNEVYLHTQTWSYKAIGLYLKTGFELLKTESFGTYLNDFDKAETILRDRLKDLF</sequence>
<evidence type="ECO:0000313" key="2">
    <source>
        <dbReference type="EMBL" id="RKP55564.1"/>
    </source>
</evidence>
<dbReference type="CDD" id="cd04301">
    <property type="entry name" value="NAT_SF"/>
    <property type="match status" value="1"/>
</dbReference>
<evidence type="ECO:0000313" key="3">
    <source>
        <dbReference type="Proteomes" id="UP000282076"/>
    </source>
</evidence>
<dbReference type="SUPFAM" id="SSF55729">
    <property type="entry name" value="Acyl-CoA N-acyltransferases (Nat)"/>
    <property type="match status" value="1"/>
</dbReference>
<accession>A0A494XYC2</accession>
<dbReference type="Proteomes" id="UP000282076">
    <property type="component" value="Unassembled WGS sequence"/>
</dbReference>
<protein>
    <submittedName>
        <fullName evidence="2">GNAT family N-acetyltransferase</fullName>
    </submittedName>
</protein>
<reference evidence="2 3" key="1">
    <citation type="submission" date="2018-10" db="EMBL/GenBank/DDBJ databases">
        <title>Cohnella sp. M2MS4P-1, whole genome shotgun sequence.</title>
        <authorList>
            <person name="Tuo L."/>
        </authorList>
    </citation>
    <scope>NUCLEOTIDE SEQUENCE [LARGE SCALE GENOMIC DNA]</scope>
    <source>
        <strain evidence="2 3">M2MS4P-1</strain>
    </source>
</reference>
<gene>
    <name evidence="2" type="ORF">D7Z26_10300</name>
</gene>
<keyword evidence="3" id="KW-1185">Reference proteome</keyword>
<dbReference type="OrthoDB" id="581534at2"/>
<dbReference type="AlphaFoldDB" id="A0A494XYC2"/>
<comment type="caution">
    <text evidence="2">The sequence shown here is derived from an EMBL/GenBank/DDBJ whole genome shotgun (WGS) entry which is preliminary data.</text>
</comment>
<name>A0A494XYC2_9BACL</name>
<dbReference type="Pfam" id="PF00583">
    <property type="entry name" value="Acetyltransf_1"/>
    <property type="match status" value="1"/>
</dbReference>
<feature type="domain" description="N-acetyltransferase" evidence="1">
    <location>
        <begin position="30"/>
        <end position="184"/>
    </location>
</feature>